<dbReference type="AlphaFoldDB" id="A0AAV0WVC4"/>
<organism evidence="1 2">
    <name type="scientific">Macrosiphum euphorbiae</name>
    <name type="common">potato aphid</name>
    <dbReference type="NCBI Taxonomy" id="13131"/>
    <lineage>
        <taxon>Eukaryota</taxon>
        <taxon>Metazoa</taxon>
        <taxon>Ecdysozoa</taxon>
        <taxon>Arthropoda</taxon>
        <taxon>Hexapoda</taxon>
        <taxon>Insecta</taxon>
        <taxon>Pterygota</taxon>
        <taxon>Neoptera</taxon>
        <taxon>Paraneoptera</taxon>
        <taxon>Hemiptera</taxon>
        <taxon>Sternorrhyncha</taxon>
        <taxon>Aphidomorpha</taxon>
        <taxon>Aphidoidea</taxon>
        <taxon>Aphididae</taxon>
        <taxon>Macrosiphini</taxon>
        <taxon>Macrosiphum</taxon>
    </lineage>
</organism>
<reference evidence="1 2" key="1">
    <citation type="submission" date="2023-01" db="EMBL/GenBank/DDBJ databases">
        <authorList>
            <person name="Whitehead M."/>
        </authorList>
    </citation>
    <scope>NUCLEOTIDE SEQUENCE [LARGE SCALE GENOMIC DNA]</scope>
</reference>
<gene>
    <name evidence="1" type="ORF">MEUPH1_LOCUS15154</name>
</gene>
<dbReference type="EMBL" id="CARXXK010000002">
    <property type="protein sequence ID" value="CAI6359776.1"/>
    <property type="molecule type" value="Genomic_DNA"/>
</dbReference>
<keyword evidence="2" id="KW-1185">Reference proteome</keyword>
<protein>
    <submittedName>
        <fullName evidence="1">Uncharacterized protein</fullName>
    </submittedName>
</protein>
<evidence type="ECO:0000313" key="2">
    <source>
        <dbReference type="Proteomes" id="UP001160148"/>
    </source>
</evidence>
<name>A0AAV0WVC4_9HEMI</name>
<sequence length="76" mass="8469">MLATGRSLPHGFGLRLTLDLRGPGRRVLICRTHMVESVFAYLRKNVSNVYPAEPTVVITGMCVSSLLQNTDYLFKS</sequence>
<dbReference type="Proteomes" id="UP001160148">
    <property type="component" value="Unassembled WGS sequence"/>
</dbReference>
<comment type="caution">
    <text evidence="1">The sequence shown here is derived from an EMBL/GenBank/DDBJ whole genome shotgun (WGS) entry which is preliminary data.</text>
</comment>
<proteinExistence type="predicted"/>
<accession>A0AAV0WVC4</accession>
<evidence type="ECO:0000313" key="1">
    <source>
        <dbReference type="EMBL" id="CAI6359776.1"/>
    </source>
</evidence>